<keyword evidence="3" id="KW-0238">DNA-binding</keyword>
<dbReference type="Pfam" id="PF00605">
    <property type="entry name" value="IRF"/>
    <property type="match status" value="1"/>
</dbReference>
<evidence type="ECO:0000256" key="7">
    <source>
        <dbReference type="SAM" id="MobiDB-lite"/>
    </source>
</evidence>
<feature type="domain" description="IRF tryptophan pentad repeat" evidence="8">
    <location>
        <begin position="10"/>
        <end position="117"/>
    </location>
</feature>
<name>A0AAJ7XGF5_PETMA</name>
<evidence type="ECO:0000313" key="9">
    <source>
        <dbReference type="Proteomes" id="UP001318040"/>
    </source>
</evidence>
<dbReference type="GO" id="GO:0045944">
    <property type="term" value="P:positive regulation of transcription by RNA polymerase II"/>
    <property type="evidence" value="ECO:0007669"/>
    <property type="project" value="UniProtKB-ARBA"/>
</dbReference>
<evidence type="ECO:0000313" key="10">
    <source>
        <dbReference type="RefSeq" id="XP_032833405.1"/>
    </source>
</evidence>
<dbReference type="InterPro" id="IPR019817">
    <property type="entry name" value="Interferon_reg_fac_CS"/>
</dbReference>
<dbReference type="PANTHER" id="PTHR11949:SF53">
    <property type="entry name" value="IRF TRYPTOPHAN PENTAD REPEAT DOMAIN-CONTAINING PROTEIN"/>
    <property type="match status" value="1"/>
</dbReference>
<dbReference type="PRINTS" id="PR00267">
    <property type="entry name" value="INTFRNREGFCT"/>
</dbReference>
<dbReference type="Gene3D" id="1.10.10.10">
    <property type="entry name" value="Winged helix-like DNA-binding domain superfamily/Winged helix DNA-binding domain"/>
    <property type="match status" value="1"/>
</dbReference>
<dbReference type="Proteomes" id="UP001318040">
    <property type="component" value="Chromosome 63"/>
</dbReference>
<reference evidence="10" key="1">
    <citation type="submission" date="2025-08" db="UniProtKB">
        <authorList>
            <consortium name="RefSeq"/>
        </authorList>
    </citation>
    <scope>IDENTIFICATION</scope>
    <source>
        <tissue evidence="10">Sperm</tissue>
    </source>
</reference>
<dbReference type="SMART" id="SM01243">
    <property type="entry name" value="IRF-3"/>
    <property type="match status" value="1"/>
</dbReference>
<gene>
    <name evidence="10" type="primary">LOC116956074</name>
</gene>
<evidence type="ECO:0000256" key="4">
    <source>
        <dbReference type="ARBA" id="ARBA00023159"/>
    </source>
</evidence>
<keyword evidence="5" id="KW-0804">Transcription</keyword>
<dbReference type="GO" id="GO:0005634">
    <property type="term" value="C:nucleus"/>
    <property type="evidence" value="ECO:0007669"/>
    <property type="project" value="UniProtKB-SubCell"/>
</dbReference>
<sequence>MDRLASAGGSKRLRPWLLEQIESGLYPGLRWEDDSKATFRIPWKHAAKHDYCQQEDAALFKGWALFKGKFRHGDRPDPPAWKTRLRCALNKSSDFEEVSERSQLDISEPYKVYRVLPEGTRGKGDTDDDDDVTDDKMNIVNTEAYSVHRRQTTSNRQCHRRHSQHADRSSWNSPHGNMFAGPMKNIISNIDPGFYEMDVLVKYKDERVLYARVSHPLGCRLAFNAGAQAGYDPVTATLHFPHPAASVASVASALASPQHHHQQHHQQHQQQQHQQHQQHHQQQQQHQLFYAGRHGELLAAALGSLGRGLNLRVDGALGRLQAERLCRGRVYWSGPCAPRHAGRPNKMERRAAVTLFDRDSFMRELHNFTLGGPEPQTEIVLCFCEEYPGGNLQKKLITAHVELVLARQLLENAKRQRDSGGQQQLLLEKVPEACGDEGWPFVSKMKTEVTFTSPHRHCALN</sequence>
<protein>
    <submittedName>
        <fullName evidence="10">Interferon regulatory factor 8-like isoform X1</fullName>
    </submittedName>
</protein>
<dbReference type="Pfam" id="PF10401">
    <property type="entry name" value="IRF-3"/>
    <property type="match status" value="1"/>
</dbReference>
<dbReference type="CDD" id="cd00103">
    <property type="entry name" value="IRF"/>
    <property type="match status" value="1"/>
</dbReference>
<evidence type="ECO:0000256" key="1">
    <source>
        <dbReference type="ARBA" id="ARBA00004123"/>
    </source>
</evidence>
<dbReference type="InterPro" id="IPR036388">
    <property type="entry name" value="WH-like_DNA-bd_sf"/>
</dbReference>
<dbReference type="SUPFAM" id="SSF46785">
    <property type="entry name" value="Winged helix' DNA-binding domain"/>
    <property type="match status" value="1"/>
</dbReference>
<feature type="compositionally biased region" description="Basic residues" evidence="7">
    <location>
        <begin position="258"/>
        <end position="267"/>
    </location>
</feature>
<dbReference type="GO" id="GO:0000981">
    <property type="term" value="F:DNA-binding transcription factor activity, RNA polymerase II-specific"/>
    <property type="evidence" value="ECO:0007669"/>
    <property type="project" value="TreeGrafter"/>
</dbReference>
<dbReference type="GO" id="GO:0000978">
    <property type="term" value="F:RNA polymerase II cis-regulatory region sequence-specific DNA binding"/>
    <property type="evidence" value="ECO:0007669"/>
    <property type="project" value="TreeGrafter"/>
</dbReference>
<dbReference type="InterPro" id="IPR008984">
    <property type="entry name" value="SMAD_FHA_dom_sf"/>
</dbReference>
<keyword evidence="4" id="KW-0010">Activator</keyword>
<dbReference type="PROSITE" id="PS51507">
    <property type="entry name" value="IRF_2"/>
    <property type="match status" value="1"/>
</dbReference>
<evidence type="ECO:0000259" key="8">
    <source>
        <dbReference type="PROSITE" id="PS51507"/>
    </source>
</evidence>
<feature type="region of interest" description="Disordered" evidence="7">
    <location>
        <begin position="148"/>
        <end position="174"/>
    </location>
</feature>
<dbReference type="PROSITE" id="PS00601">
    <property type="entry name" value="IRF_1"/>
    <property type="match status" value="1"/>
</dbReference>
<feature type="compositionally biased region" description="Low complexity" evidence="7">
    <location>
        <begin position="268"/>
        <end position="286"/>
    </location>
</feature>
<dbReference type="RefSeq" id="XP_032833405.1">
    <property type="nucleotide sequence ID" value="XM_032977514.1"/>
</dbReference>
<keyword evidence="2" id="KW-0805">Transcription regulation</keyword>
<feature type="region of interest" description="Disordered" evidence="7">
    <location>
        <begin position="251"/>
        <end position="286"/>
    </location>
</feature>
<comment type="subcellular location">
    <subcellularLocation>
        <location evidence="1">Nucleus</location>
    </subcellularLocation>
</comment>
<dbReference type="GO" id="GO:0002376">
    <property type="term" value="P:immune system process"/>
    <property type="evidence" value="ECO:0007669"/>
    <property type="project" value="TreeGrafter"/>
</dbReference>
<dbReference type="InterPro" id="IPR001346">
    <property type="entry name" value="Interferon_reg_fact_DNA-bd_dom"/>
</dbReference>
<dbReference type="KEGG" id="pmrn:116956074"/>
<dbReference type="AlphaFoldDB" id="A0AAJ7XGF5"/>
<evidence type="ECO:0000256" key="2">
    <source>
        <dbReference type="ARBA" id="ARBA00023015"/>
    </source>
</evidence>
<evidence type="ECO:0000256" key="6">
    <source>
        <dbReference type="ARBA" id="ARBA00023242"/>
    </source>
</evidence>
<dbReference type="PANTHER" id="PTHR11949">
    <property type="entry name" value="INTERFERON REGULATORY FACTOR"/>
    <property type="match status" value="1"/>
</dbReference>
<dbReference type="Gene3D" id="2.60.200.10">
    <property type="match status" value="1"/>
</dbReference>
<dbReference type="FunFam" id="1.10.10.10:FF:000041">
    <property type="entry name" value="Interferon regulatory factor 4"/>
    <property type="match status" value="1"/>
</dbReference>
<keyword evidence="9" id="KW-1185">Reference proteome</keyword>
<dbReference type="InterPro" id="IPR036390">
    <property type="entry name" value="WH_DNA-bd_sf"/>
</dbReference>
<organism evidence="9 10">
    <name type="scientific">Petromyzon marinus</name>
    <name type="common">Sea lamprey</name>
    <dbReference type="NCBI Taxonomy" id="7757"/>
    <lineage>
        <taxon>Eukaryota</taxon>
        <taxon>Metazoa</taxon>
        <taxon>Chordata</taxon>
        <taxon>Craniata</taxon>
        <taxon>Vertebrata</taxon>
        <taxon>Cyclostomata</taxon>
        <taxon>Hyperoartia</taxon>
        <taxon>Petromyzontiformes</taxon>
        <taxon>Petromyzontidae</taxon>
        <taxon>Petromyzon</taxon>
    </lineage>
</organism>
<dbReference type="SUPFAM" id="SSF49879">
    <property type="entry name" value="SMAD/FHA domain"/>
    <property type="match status" value="1"/>
</dbReference>
<evidence type="ECO:0000256" key="3">
    <source>
        <dbReference type="ARBA" id="ARBA00023125"/>
    </source>
</evidence>
<proteinExistence type="predicted"/>
<dbReference type="SMART" id="SM00348">
    <property type="entry name" value="IRF"/>
    <property type="match status" value="1"/>
</dbReference>
<dbReference type="InterPro" id="IPR019471">
    <property type="entry name" value="Interferon_reg_factor-3"/>
</dbReference>
<feature type="compositionally biased region" description="Basic residues" evidence="7">
    <location>
        <begin position="148"/>
        <end position="163"/>
    </location>
</feature>
<accession>A0AAJ7XGF5</accession>
<keyword evidence="6" id="KW-0539">Nucleus</keyword>
<dbReference type="InterPro" id="IPR017855">
    <property type="entry name" value="SMAD-like_dom_sf"/>
</dbReference>
<evidence type="ECO:0000256" key="5">
    <source>
        <dbReference type="ARBA" id="ARBA00023163"/>
    </source>
</evidence>